<dbReference type="GO" id="GO:0016757">
    <property type="term" value="F:glycosyltransferase activity"/>
    <property type="evidence" value="ECO:0007669"/>
    <property type="project" value="UniProtKB-KW"/>
</dbReference>
<dbReference type="AlphaFoldDB" id="A0A399D2K3"/>
<keyword evidence="2" id="KW-0328">Glycosyltransferase</keyword>
<evidence type="ECO:0000256" key="2">
    <source>
        <dbReference type="ARBA" id="ARBA00022676"/>
    </source>
</evidence>
<gene>
    <name evidence="5" type="ORF">D1164_08590</name>
</gene>
<keyword evidence="3 5" id="KW-0808">Transferase</keyword>
<evidence type="ECO:0000256" key="1">
    <source>
        <dbReference type="ARBA" id="ARBA00006739"/>
    </source>
</evidence>
<name>A0A399D2K3_9BACT</name>
<evidence type="ECO:0000256" key="3">
    <source>
        <dbReference type="ARBA" id="ARBA00022679"/>
    </source>
</evidence>
<organism evidence="5 6">
    <name type="scientific">Mariniphaga sediminis</name>
    <dbReference type="NCBI Taxonomy" id="1628158"/>
    <lineage>
        <taxon>Bacteria</taxon>
        <taxon>Pseudomonadati</taxon>
        <taxon>Bacteroidota</taxon>
        <taxon>Bacteroidia</taxon>
        <taxon>Marinilabiliales</taxon>
        <taxon>Prolixibacteraceae</taxon>
        <taxon>Mariniphaga</taxon>
    </lineage>
</organism>
<sequence>MCIVLIEIQENTHKIAVLLTCFNRREKTLSCLNSLFGASMPEPYVAEVFLVDDGSTDGTGKAVKEQYPQVNIISGNGDLFWNRGMNLAWKTAAERKDFDFYLWLNDDVVLHEDSIEMLMQDFQKTGTQKAIVVGACCSQTGEATYSGYVSLRKKRMVKPTGEVQLCDYFNGNVVLIPTPVFEKVGFMDPVFHHGQGDFDYGLRAQKVGINSWVSSGFVGVCERHSELPRWCNPAYSLLARWKSFKSPLGGRPKSTFIFQRKYMGLPLAMFHYFTIHLRLIFPKIWYLKSND</sequence>
<dbReference type="OrthoDB" id="9771846at2"/>
<comment type="caution">
    <text evidence="5">The sequence shown here is derived from an EMBL/GenBank/DDBJ whole genome shotgun (WGS) entry which is preliminary data.</text>
</comment>
<dbReference type="Gene3D" id="3.90.550.10">
    <property type="entry name" value="Spore Coat Polysaccharide Biosynthesis Protein SpsA, Chain A"/>
    <property type="match status" value="1"/>
</dbReference>
<evidence type="ECO:0000313" key="5">
    <source>
        <dbReference type="EMBL" id="RIH65706.1"/>
    </source>
</evidence>
<protein>
    <submittedName>
        <fullName evidence="5">Glycosyltransferase family 2 protein</fullName>
    </submittedName>
</protein>
<dbReference type="Pfam" id="PF00535">
    <property type="entry name" value="Glycos_transf_2"/>
    <property type="match status" value="1"/>
</dbReference>
<dbReference type="EMBL" id="QWET01000005">
    <property type="protein sequence ID" value="RIH65706.1"/>
    <property type="molecule type" value="Genomic_DNA"/>
</dbReference>
<proteinExistence type="inferred from homology"/>
<feature type="domain" description="Glycosyltransferase 2-like" evidence="4">
    <location>
        <begin position="17"/>
        <end position="138"/>
    </location>
</feature>
<dbReference type="PANTHER" id="PTHR43179">
    <property type="entry name" value="RHAMNOSYLTRANSFERASE WBBL"/>
    <property type="match status" value="1"/>
</dbReference>
<dbReference type="SUPFAM" id="SSF53448">
    <property type="entry name" value="Nucleotide-diphospho-sugar transferases"/>
    <property type="match status" value="1"/>
</dbReference>
<dbReference type="InterPro" id="IPR001173">
    <property type="entry name" value="Glyco_trans_2-like"/>
</dbReference>
<keyword evidence="6" id="KW-1185">Reference proteome</keyword>
<dbReference type="Proteomes" id="UP000266441">
    <property type="component" value="Unassembled WGS sequence"/>
</dbReference>
<evidence type="ECO:0000313" key="6">
    <source>
        <dbReference type="Proteomes" id="UP000266441"/>
    </source>
</evidence>
<dbReference type="InterPro" id="IPR029044">
    <property type="entry name" value="Nucleotide-diphossugar_trans"/>
</dbReference>
<accession>A0A399D2K3</accession>
<evidence type="ECO:0000259" key="4">
    <source>
        <dbReference type="Pfam" id="PF00535"/>
    </source>
</evidence>
<comment type="similarity">
    <text evidence="1">Belongs to the glycosyltransferase 2 family.</text>
</comment>
<dbReference type="PANTHER" id="PTHR43179:SF12">
    <property type="entry name" value="GALACTOFURANOSYLTRANSFERASE GLFT2"/>
    <property type="match status" value="1"/>
</dbReference>
<reference evidence="5 6" key="1">
    <citation type="journal article" date="2015" name="Int. J. Syst. Evol. Microbiol.">
        <title>Mariniphaga sediminis sp. nov., isolated from coastal sediment.</title>
        <authorList>
            <person name="Wang F.Q."/>
            <person name="Shen Q.Y."/>
            <person name="Chen G.J."/>
            <person name="Du Z.J."/>
        </authorList>
    </citation>
    <scope>NUCLEOTIDE SEQUENCE [LARGE SCALE GENOMIC DNA]</scope>
    <source>
        <strain evidence="5 6">SY21</strain>
    </source>
</reference>